<dbReference type="Pfam" id="PF13350">
    <property type="entry name" value="Y_phosphatase3"/>
    <property type="match status" value="1"/>
</dbReference>
<accession>A0A2K2U6H6</accession>
<dbReference type="InterPro" id="IPR026893">
    <property type="entry name" value="Tyr/Ser_Pase_IphP-type"/>
</dbReference>
<protein>
    <submittedName>
        <fullName evidence="3">Protein-tyrosine-phosphatase</fullName>
    </submittedName>
    <submittedName>
        <fullName evidence="2">Tyrosine-protein phosphatase</fullName>
    </submittedName>
</protein>
<dbReference type="InterPro" id="IPR029021">
    <property type="entry name" value="Prot-tyrosine_phosphatase-like"/>
</dbReference>
<dbReference type="SUPFAM" id="SSF52799">
    <property type="entry name" value="(Phosphotyrosine protein) phosphatases II"/>
    <property type="match status" value="1"/>
</dbReference>
<evidence type="ECO:0000256" key="1">
    <source>
        <dbReference type="ARBA" id="ARBA00009580"/>
    </source>
</evidence>
<dbReference type="AlphaFoldDB" id="A0A2K2U6H6"/>
<dbReference type="EMBL" id="PPEL01000013">
    <property type="protein sequence ID" value="PNV65917.1"/>
    <property type="molecule type" value="Genomic_DNA"/>
</dbReference>
<reference evidence="3 4" key="1">
    <citation type="journal article" date="2018" name="Int. J. Syst. Evol. Microbiol.">
        <title>Rubneribacter badeniensis gen. nov., sp. nov. and Enteroscipio rubneri gen. nov., sp. nov., new members of the Eggerthellaceae isolated from human faeces.</title>
        <authorList>
            <person name="Danylec N."/>
            <person name="Gobl A."/>
            <person name="Stoll D.A."/>
            <person name="Hetzer B."/>
            <person name="Kulling S.E."/>
            <person name="Huch M."/>
        </authorList>
    </citation>
    <scope>NUCLEOTIDE SEQUENCE [LARGE SCALE GENOMIC DNA]</scope>
    <source>
        <strain evidence="3 4">ResAG-85</strain>
    </source>
</reference>
<organism evidence="3 4">
    <name type="scientific">Rubneribacter badeniensis</name>
    <dbReference type="NCBI Taxonomy" id="2070688"/>
    <lineage>
        <taxon>Bacteria</taxon>
        <taxon>Bacillati</taxon>
        <taxon>Actinomycetota</taxon>
        <taxon>Coriobacteriia</taxon>
        <taxon>Eggerthellales</taxon>
        <taxon>Eggerthellaceae</taxon>
        <taxon>Rubneribacter</taxon>
    </lineage>
</organism>
<dbReference type="Gene3D" id="3.90.190.10">
    <property type="entry name" value="Protein tyrosine phosphatase superfamily"/>
    <property type="match status" value="1"/>
</dbReference>
<reference evidence="2" key="2">
    <citation type="journal article" date="2021" name="PeerJ">
        <title>Extensive microbial diversity within the chicken gut microbiome revealed by metagenomics and culture.</title>
        <authorList>
            <person name="Gilroy R."/>
            <person name="Ravi A."/>
            <person name="Getino M."/>
            <person name="Pursley I."/>
            <person name="Horton D.L."/>
            <person name="Alikhan N.F."/>
            <person name="Baker D."/>
            <person name="Gharbi K."/>
            <person name="Hall N."/>
            <person name="Watson M."/>
            <person name="Adriaenssens E.M."/>
            <person name="Foster-Nyarko E."/>
            <person name="Jarju S."/>
            <person name="Secka A."/>
            <person name="Antonio M."/>
            <person name="Oren A."/>
            <person name="Chaudhuri R.R."/>
            <person name="La Ragione R."/>
            <person name="Hildebrand F."/>
            <person name="Pallen M.J."/>
        </authorList>
    </citation>
    <scope>NUCLEOTIDE SEQUENCE</scope>
    <source>
        <strain evidence="2">USAMLcec12-2067</strain>
    </source>
</reference>
<dbReference type="Proteomes" id="UP000789325">
    <property type="component" value="Unassembled WGS sequence"/>
</dbReference>
<dbReference type="PANTHER" id="PTHR31126">
    <property type="entry name" value="TYROSINE-PROTEIN PHOSPHATASE"/>
    <property type="match status" value="1"/>
</dbReference>
<gene>
    <name evidence="3" type="ORF">C2L80_04095</name>
    <name evidence="2" type="ORF">K8V16_11270</name>
</gene>
<evidence type="ECO:0000313" key="2">
    <source>
        <dbReference type="EMBL" id="HJH44359.1"/>
    </source>
</evidence>
<sequence length="292" mass="31538">MVDTVPDFTPPLAIADAEGLECASDGRIVLEGLPNTRDLGGIPASDGRVVASARLIRSGALDRATERDLRTLLDEYRVRTVIDLRTEEERREHPDPEDAMEGVRFVNDPVLDTAALGVTREGGLLGALKALRALKKNPAGVMEGVYERLILDEKSQRGYARFFDDVLAAGANEGSVLWHCTVGKDRAGLAAALLLHALGVPRDVVMADYLATNRHVASHAQDVADALAAHGLAGKFDEGIRVLNSAEPCFLEAAFSAAERAFGSFDDYLRDALCVTDEKRAALRDRYLVCPT</sequence>
<dbReference type="EMBL" id="DYZL01000226">
    <property type="protein sequence ID" value="HJH44359.1"/>
    <property type="molecule type" value="Genomic_DNA"/>
</dbReference>
<dbReference type="GO" id="GO:0004721">
    <property type="term" value="F:phosphoprotein phosphatase activity"/>
    <property type="evidence" value="ECO:0007669"/>
    <property type="project" value="InterPro"/>
</dbReference>
<evidence type="ECO:0000313" key="3">
    <source>
        <dbReference type="EMBL" id="PNV65917.1"/>
    </source>
</evidence>
<proteinExistence type="inferred from homology"/>
<reference evidence="2" key="3">
    <citation type="submission" date="2021-09" db="EMBL/GenBank/DDBJ databases">
        <authorList>
            <person name="Gilroy R."/>
        </authorList>
    </citation>
    <scope>NUCLEOTIDE SEQUENCE</scope>
    <source>
        <strain evidence="2">USAMLcec12-2067</strain>
    </source>
</reference>
<comment type="similarity">
    <text evidence="1">Belongs to the protein-tyrosine phosphatase family.</text>
</comment>
<name>A0A2K2U6H6_9ACTN</name>
<dbReference type="PANTHER" id="PTHR31126:SF1">
    <property type="entry name" value="TYROSINE SPECIFIC PROTEIN PHOSPHATASES DOMAIN-CONTAINING PROTEIN"/>
    <property type="match status" value="1"/>
</dbReference>
<keyword evidence="4" id="KW-1185">Reference proteome</keyword>
<comment type="caution">
    <text evidence="3">The sequence shown here is derived from an EMBL/GenBank/DDBJ whole genome shotgun (WGS) entry which is preliminary data.</text>
</comment>
<dbReference type="RefSeq" id="WP_103262703.1">
    <property type="nucleotide sequence ID" value="NZ_PPEL01000013.1"/>
</dbReference>
<evidence type="ECO:0000313" key="4">
    <source>
        <dbReference type="Proteomes" id="UP000236488"/>
    </source>
</evidence>
<dbReference type="Proteomes" id="UP000236488">
    <property type="component" value="Unassembled WGS sequence"/>
</dbReference>